<accession>A0ABQ2UAM0</accession>
<comment type="caution">
    <text evidence="1">The sequence shown here is derived from an EMBL/GenBank/DDBJ whole genome shotgun (WGS) entry which is preliminary data.</text>
</comment>
<dbReference type="RefSeq" id="WP_268247591.1">
    <property type="nucleotide sequence ID" value="NZ_BMRE01000001.1"/>
</dbReference>
<dbReference type="EMBL" id="BMRE01000001">
    <property type="protein sequence ID" value="GGU16230.1"/>
    <property type="molecule type" value="Genomic_DNA"/>
</dbReference>
<evidence type="ECO:0000313" key="1">
    <source>
        <dbReference type="EMBL" id="GGU16230.1"/>
    </source>
</evidence>
<reference evidence="2" key="1">
    <citation type="journal article" date="2019" name="Int. J. Syst. Evol. Microbiol.">
        <title>The Global Catalogue of Microorganisms (GCM) 10K type strain sequencing project: providing services to taxonomists for standard genome sequencing and annotation.</title>
        <authorList>
            <consortium name="The Broad Institute Genomics Platform"/>
            <consortium name="The Broad Institute Genome Sequencing Center for Infectious Disease"/>
            <person name="Wu L."/>
            <person name="Ma J."/>
        </authorList>
    </citation>
    <scope>NUCLEOTIDE SEQUENCE [LARGE SCALE GENOMIC DNA]</scope>
    <source>
        <strain evidence="2">JCM 3296</strain>
    </source>
</reference>
<dbReference type="Proteomes" id="UP000649573">
    <property type="component" value="Unassembled WGS sequence"/>
</dbReference>
<sequence>MVEAHGFRLVPATHLETPVAMGPDRAEVSLYAALFEPEAEPPWL</sequence>
<evidence type="ECO:0000313" key="2">
    <source>
        <dbReference type="Proteomes" id="UP000649573"/>
    </source>
</evidence>
<organism evidence="1 2">
    <name type="scientific">Lentzea flava</name>
    <dbReference type="NCBI Taxonomy" id="103732"/>
    <lineage>
        <taxon>Bacteria</taxon>
        <taxon>Bacillati</taxon>
        <taxon>Actinomycetota</taxon>
        <taxon>Actinomycetes</taxon>
        <taxon>Pseudonocardiales</taxon>
        <taxon>Pseudonocardiaceae</taxon>
        <taxon>Lentzea</taxon>
    </lineage>
</organism>
<keyword evidence="2" id="KW-1185">Reference proteome</keyword>
<name>A0ABQ2UAM0_9PSEU</name>
<protein>
    <submittedName>
        <fullName evidence="1">Uncharacterized protein</fullName>
    </submittedName>
</protein>
<proteinExistence type="predicted"/>
<gene>
    <name evidence="1" type="ORF">GCM10010178_04840</name>
</gene>